<evidence type="ECO:0000256" key="1">
    <source>
        <dbReference type="SAM" id="MobiDB-lite"/>
    </source>
</evidence>
<sequence>MNGGDANDDLAGDAGNDTLSGGAGDDRLLGGTGEDVLSDGAGRDNLTGGADNDTFALTTLDGSIDVIRDWTAGDKISIEFDTGTVTVGELVSGTDIGAAVGEGIFYNTANGRLYLFDSADDSRTLFGVLVNTPNDLAFTDFVIV</sequence>
<reference evidence="2 3" key="1">
    <citation type="submission" date="2018-09" db="EMBL/GenBank/DDBJ databases">
        <authorList>
            <person name="Zhu H."/>
        </authorList>
    </citation>
    <scope>NUCLEOTIDE SEQUENCE [LARGE SCALE GENOMIC DNA]</scope>
    <source>
        <strain evidence="2 3">K1W22B-8</strain>
    </source>
</reference>
<dbReference type="EMBL" id="QYUK01000011">
    <property type="protein sequence ID" value="RJF87000.1"/>
    <property type="molecule type" value="Genomic_DNA"/>
</dbReference>
<dbReference type="InterPro" id="IPR001343">
    <property type="entry name" value="Hemolysn_Ca-bd"/>
</dbReference>
<dbReference type="Gene3D" id="2.150.10.10">
    <property type="entry name" value="Serralysin-like metalloprotease, C-terminal"/>
    <property type="match status" value="1"/>
</dbReference>
<dbReference type="GO" id="GO:0005509">
    <property type="term" value="F:calcium ion binding"/>
    <property type="evidence" value="ECO:0007669"/>
    <property type="project" value="InterPro"/>
</dbReference>
<organism evidence="2 3">
    <name type="scientific">Oleomonas cavernae</name>
    <dbReference type="NCBI Taxonomy" id="2320859"/>
    <lineage>
        <taxon>Bacteria</taxon>
        <taxon>Pseudomonadati</taxon>
        <taxon>Pseudomonadota</taxon>
        <taxon>Alphaproteobacteria</taxon>
        <taxon>Acetobacterales</taxon>
        <taxon>Acetobacteraceae</taxon>
        <taxon>Oleomonas</taxon>
    </lineage>
</organism>
<gene>
    <name evidence="2" type="ORF">D3874_08195</name>
</gene>
<dbReference type="Pfam" id="PF00353">
    <property type="entry name" value="HemolysinCabind"/>
    <property type="match status" value="1"/>
</dbReference>
<comment type="caution">
    <text evidence="2">The sequence shown here is derived from an EMBL/GenBank/DDBJ whole genome shotgun (WGS) entry which is preliminary data.</text>
</comment>
<proteinExistence type="predicted"/>
<accession>A0A418WAF6</accession>
<dbReference type="PRINTS" id="PR00313">
    <property type="entry name" value="CABNDNGRPT"/>
</dbReference>
<name>A0A418WAF6_9PROT</name>
<dbReference type="SUPFAM" id="SSF51120">
    <property type="entry name" value="beta-Roll"/>
    <property type="match status" value="1"/>
</dbReference>
<dbReference type="InterPro" id="IPR011049">
    <property type="entry name" value="Serralysin-like_metalloprot_C"/>
</dbReference>
<evidence type="ECO:0000313" key="3">
    <source>
        <dbReference type="Proteomes" id="UP000284605"/>
    </source>
</evidence>
<protein>
    <recommendedName>
        <fullName evidence="4">Calcium-binding protein</fullName>
    </recommendedName>
</protein>
<dbReference type="AlphaFoldDB" id="A0A418WAF6"/>
<evidence type="ECO:0008006" key="4">
    <source>
        <dbReference type="Google" id="ProtNLM"/>
    </source>
</evidence>
<feature type="compositionally biased region" description="Acidic residues" evidence="1">
    <location>
        <begin position="1"/>
        <end position="11"/>
    </location>
</feature>
<dbReference type="PROSITE" id="PS00330">
    <property type="entry name" value="HEMOLYSIN_CALCIUM"/>
    <property type="match status" value="2"/>
</dbReference>
<dbReference type="InterPro" id="IPR018511">
    <property type="entry name" value="Hemolysin-typ_Ca-bd_CS"/>
</dbReference>
<keyword evidence="3" id="KW-1185">Reference proteome</keyword>
<dbReference type="OrthoDB" id="7681731at2"/>
<evidence type="ECO:0000313" key="2">
    <source>
        <dbReference type="EMBL" id="RJF87000.1"/>
    </source>
</evidence>
<dbReference type="Proteomes" id="UP000284605">
    <property type="component" value="Unassembled WGS sequence"/>
</dbReference>
<feature type="region of interest" description="Disordered" evidence="1">
    <location>
        <begin position="1"/>
        <end position="34"/>
    </location>
</feature>